<name>A0A1M4ZQM8_9GAMM</name>
<evidence type="ECO:0000256" key="2">
    <source>
        <dbReference type="ARBA" id="ARBA00009212"/>
    </source>
</evidence>
<reference evidence="9 10" key="1">
    <citation type="submission" date="2016-11" db="EMBL/GenBank/DDBJ databases">
        <authorList>
            <person name="Jaros S."/>
            <person name="Januszkiewicz K."/>
            <person name="Wedrychowicz H."/>
        </authorList>
    </citation>
    <scope>NUCLEOTIDE SEQUENCE [LARGE SCALE GENOMIC DNA]</scope>
    <source>
        <strain evidence="9 10">DSM 19980</strain>
    </source>
</reference>
<keyword evidence="10" id="KW-1185">Reference proteome</keyword>
<evidence type="ECO:0000256" key="3">
    <source>
        <dbReference type="ARBA" id="ARBA00022448"/>
    </source>
</evidence>
<keyword evidence="4" id="KW-1003">Cell membrane</keyword>
<dbReference type="STRING" id="1121942.SAMN02745148_02012"/>
<feature type="transmembrane region" description="Helical" evidence="8">
    <location>
        <begin position="59"/>
        <end position="81"/>
    </location>
</feature>
<feature type="transmembrane region" description="Helical" evidence="8">
    <location>
        <begin position="6"/>
        <end position="24"/>
    </location>
</feature>
<feature type="transmembrane region" description="Helical" evidence="8">
    <location>
        <begin position="36"/>
        <end position="53"/>
    </location>
</feature>
<evidence type="ECO:0000313" key="10">
    <source>
        <dbReference type="Proteomes" id="UP000184346"/>
    </source>
</evidence>
<dbReference type="RefSeq" id="WP_072822360.1">
    <property type="nucleotide sequence ID" value="NZ_FQUJ01000008.1"/>
</dbReference>
<dbReference type="PANTHER" id="PTHR34702:SF1">
    <property type="entry name" value="NA(+)_H(+) ANTIPORTER SUBUNIT F"/>
    <property type="match status" value="1"/>
</dbReference>
<dbReference type="AlphaFoldDB" id="A0A1M4ZQM8"/>
<keyword evidence="3" id="KW-0813">Transport</keyword>
<sequence>MNTYLTGLAILLLITLLIGLIRVFRGPSRADRMLAAQLFGTTGVAMMLILGIVTDLAALFDVALVMGILASITSIAFIRLAGDEQ</sequence>
<protein>
    <submittedName>
        <fullName evidence="9">Multisubunit sodium/proton antiporter, MrpF subunit</fullName>
    </submittedName>
</protein>
<comment type="subcellular location">
    <subcellularLocation>
        <location evidence="1">Cell membrane</location>
        <topology evidence="1">Multi-pass membrane protein</topology>
    </subcellularLocation>
</comment>
<dbReference type="GO" id="GO:0015385">
    <property type="term" value="F:sodium:proton antiporter activity"/>
    <property type="evidence" value="ECO:0007669"/>
    <property type="project" value="TreeGrafter"/>
</dbReference>
<dbReference type="OrthoDB" id="6170784at2"/>
<dbReference type="GO" id="GO:0005886">
    <property type="term" value="C:plasma membrane"/>
    <property type="evidence" value="ECO:0007669"/>
    <property type="project" value="UniProtKB-SubCell"/>
</dbReference>
<accession>A0A1M4ZQM8</accession>
<keyword evidence="7 8" id="KW-0472">Membrane</keyword>
<evidence type="ECO:0000256" key="1">
    <source>
        <dbReference type="ARBA" id="ARBA00004651"/>
    </source>
</evidence>
<proteinExistence type="inferred from homology"/>
<dbReference type="Pfam" id="PF04066">
    <property type="entry name" value="MrpF_PhaF"/>
    <property type="match status" value="1"/>
</dbReference>
<comment type="similarity">
    <text evidence="2">Belongs to the CPA3 antiporters (TC 2.A.63) subunit F family.</text>
</comment>
<organism evidence="9 10">
    <name type="scientific">Modicisalibacter ilicicola DSM 19980</name>
    <dbReference type="NCBI Taxonomy" id="1121942"/>
    <lineage>
        <taxon>Bacteria</taxon>
        <taxon>Pseudomonadati</taxon>
        <taxon>Pseudomonadota</taxon>
        <taxon>Gammaproteobacteria</taxon>
        <taxon>Oceanospirillales</taxon>
        <taxon>Halomonadaceae</taxon>
        <taxon>Modicisalibacter</taxon>
    </lineage>
</organism>
<evidence type="ECO:0000256" key="4">
    <source>
        <dbReference type="ARBA" id="ARBA00022475"/>
    </source>
</evidence>
<dbReference type="EMBL" id="FQUJ01000008">
    <property type="protein sequence ID" value="SHF20107.1"/>
    <property type="molecule type" value="Genomic_DNA"/>
</dbReference>
<evidence type="ECO:0000256" key="8">
    <source>
        <dbReference type="SAM" id="Phobius"/>
    </source>
</evidence>
<dbReference type="InterPro" id="IPR007208">
    <property type="entry name" value="MrpF/PhaF-like"/>
</dbReference>
<keyword evidence="6 8" id="KW-1133">Transmembrane helix</keyword>
<dbReference type="Proteomes" id="UP000184346">
    <property type="component" value="Unassembled WGS sequence"/>
</dbReference>
<dbReference type="PANTHER" id="PTHR34702">
    <property type="entry name" value="NA(+)/H(+) ANTIPORTER SUBUNIT F1"/>
    <property type="match status" value="1"/>
</dbReference>
<evidence type="ECO:0000256" key="7">
    <source>
        <dbReference type="ARBA" id="ARBA00023136"/>
    </source>
</evidence>
<evidence type="ECO:0000313" key="9">
    <source>
        <dbReference type="EMBL" id="SHF20107.1"/>
    </source>
</evidence>
<evidence type="ECO:0000256" key="6">
    <source>
        <dbReference type="ARBA" id="ARBA00022989"/>
    </source>
</evidence>
<gene>
    <name evidence="9" type="ORF">SAMN02745148_02012</name>
</gene>
<evidence type="ECO:0000256" key="5">
    <source>
        <dbReference type="ARBA" id="ARBA00022692"/>
    </source>
</evidence>
<keyword evidence="5 8" id="KW-0812">Transmembrane</keyword>